<protein>
    <submittedName>
        <fullName evidence="1">Uncharacterized protein</fullName>
    </submittedName>
</protein>
<evidence type="ECO:0000313" key="1">
    <source>
        <dbReference type="EMBL" id="MPC22004.1"/>
    </source>
</evidence>
<keyword evidence="2" id="KW-1185">Reference proteome</keyword>
<sequence>MTEHKLANLGTLALMGHLVNGFWMTATVTVRDCAKTSQRPLVWSGRKTQERDYWWLVDGKCMRKNLAKDNKND</sequence>
<accession>A0A5B7DLT6</accession>
<evidence type="ECO:0000313" key="2">
    <source>
        <dbReference type="Proteomes" id="UP000324222"/>
    </source>
</evidence>
<organism evidence="1 2">
    <name type="scientific">Portunus trituberculatus</name>
    <name type="common">Swimming crab</name>
    <name type="synonym">Neptunus trituberculatus</name>
    <dbReference type="NCBI Taxonomy" id="210409"/>
    <lineage>
        <taxon>Eukaryota</taxon>
        <taxon>Metazoa</taxon>
        <taxon>Ecdysozoa</taxon>
        <taxon>Arthropoda</taxon>
        <taxon>Crustacea</taxon>
        <taxon>Multicrustacea</taxon>
        <taxon>Malacostraca</taxon>
        <taxon>Eumalacostraca</taxon>
        <taxon>Eucarida</taxon>
        <taxon>Decapoda</taxon>
        <taxon>Pleocyemata</taxon>
        <taxon>Brachyura</taxon>
        <taxon>Eubrachyura</taxon>
        <taxon>Portunoidea</taxon>
        <taxon>Portunidae</taxon>
        <taxon>Portuninae</taxon>
        <taxon>Portunus</taxon>
    </lineage>
</organism>
<dbReference type="AlphaFoldDB" id="A0A5B7DLT6"/>
<gene>
    <name evidence="1" type="ORF">E2C01_015008</name>
</gene>
<reference evidence="1 2" key="1">
    <citation type="submission" date="2019-05" db="EMBL/GenBank/DDBJ databases">
        <title>Another draft genome of Portunus trituberculatus and its Hox gene families provides insights of decapod evolution.</title>
        <authorList>
            <person name="Jeong J.-H."/>
            <person name="Song I."/>
            <person name="Kim S."/>
            <person name="Choi T."/>
            <person name="Kim D."/>
            <person name="Ryu S."/>
            <person name="Kim W."/>
        </authorList>
    </citation>
    <scope>NUCLEOTIDE SEQUENCE [LARGE SCALE GENOMIC DNA]</scope>
    <source>
        <tissue evidence="1">Muscle</tissue>
    </source>
</reference>
<dbReference type="EMBL" id="VSRR010001040">
    <property type="protein sequence ID" value="MPC22004.1"/>
    <property type="molecule type" value="Genomic_DNA"/>
</dbReference>
<proteinExistence type="predicted"/>
<comment type="caution">
    <text evidence="1">The sequence shown here is derived from an EMBL/GenBank/DDBJ whole genome shotgun (WGS) entry which is preliminary data.</text>
</comment>
<dbReference type="Proteomes" id="UP000324222">
    <property type="component" value="Unassembled WGS sequence"/>
</dbReference>
<name>A0A5B7DLT6_PORTR</name>